<evidence type="ECO:0000256" key="10">
    <source>
        <dbReference type="ARBA" id="ARBA00023136"/>
    </source>
</evidence>
<keyword evidence="4 11" id="KW-0813">Transport</keyword>
<evidence type="ECO:0000256" key="7">
    <source>
        <dbReference type="ARBA" id="ARBA00022729"/>
    </source>
</evidence>
<comment type="caution">
    <text evidence="14">The sequence shown here is derived from an EMBL/GenBank/DDBJ whole genome shotgun (WGS) entry which is preliminary data.</text>
</comment>
<dbReference type="SMART" id="SM00062">
    <property type="entry name" value="PBPb"/>
    <property type="match status" value="1"/>
</dbReference>
<dbReference type="FunFam" id="1.10.3720.10:FF:000033">
    <property type="entry name" value="Polar amino acid ABC transporter permease"/>
    <property type="match status" value="1"/>
</dbReference>
<organism evidence="14 15">
    <name type="scientific">Limosilactobacillus panis DSM 6035</name>
    <dbReference type="NCBI Taxonomy" id="1423782"/>
    <lineage>
        <taxon>Bacteria</taxon>
        <taxon>Bacillati</taxon>
        <taxon>Bacillota</taxon>
        <taxon>Bacilli</taxon>
        <taxon>Lactobacillales</taxon>
        <taxon>Lactobacillaceae</taxon>
        <taxon>Limosilactobacillus</taxon>
    </lineage>
</organism>
<dbReference type="SUPFAM" id="SSF161098">
    <property type="entry name" value="MetI-like"/>
    <property type="match status" value="1"/>
</dbReference>
<feature type="transmembrane region" description="Helical" evidence="11">
    <location>
        <begin position="300"/>
        <end position="324"/>
    </location>
</feature>
<dbReference type="CDD" id="cd06261">
    <property type="entry name" value="TM_PBP2"/>
    <property type="match status" value="1"/>
</dbReference>
<accession>A0A0R1XEY1</accession>
<keyword evidence="7 12" id="KW-0732">Signal</keyword>
<dbReference type="GO" id="GO:0022857">
    <property type="term" value="F:transmembrane transporter activity"/>
    <property type="evidence" value="ECO:0007669"/>
    <property type="project" value="InterPro"/>
</dbReference>
<evidence type="ECO:0000256" key="12">
    <source>
        <dbReference type="SAM" id="SignalP"/>
    </source>
</evidence>
<dbReference type="Proteomes" id="UP000051412">
    <property type="component" value="Unassembled WGS sequence"/>
</dbReference>
<evidence type="ECO:0000256" key="9">
    <source>
        <dbReference type="ARBA" id="ARBA00022989"/>
    </source>
</evidence>
<name>A0A0R1XEY1_9LACO</name>
<reference evidence="14 15" key="1">
    <citation type="journal article" date="2015" name="Genome Announc.">
        <title>Expanding the biotechnology potential of lactobacilli through comparative genomics of 213 strains and associated genera.</title>
        <authorList>
            <person name="Sun Z."/>
            <person name="Harris H.M."/>
            <person name="McCann A."/>
            <person name="Guo C."/>
            <person name="Argimon S."/>
            <person name="Zhang W."/>
            <person name="Yang X."/>
            <person name="Jeffery I.B."/>
            <person name="Cooney J.C."/>
            <person name="Kagawa T.F."/>
            <person name="Liu W."/>
            <person name="Song Y."/>
            <person name="Salvetti E."/>
            <person name="Wrobel A."/>
            <person name="Rasinkangas P."/>
            <person name="Parkhill J."/>
            <person name="Rea M.C."/>
            <person name="O'Sullivan O."/>
            <person name="Ritari J."/>
            <person name="Douillard F.P."/>
            <person name="Paul Ross R."/>
            <person name="Yang R."/>
            <person name="Briner A.E."/>
            <person name="Felis G.E."/>
            <person name="de Vos W.M."/>
            <person name="Barrangou R."/>
            <person name="Klaenhammer T.R."/>
            <person name="Caufield P.W."/>
            <person name="Cui Y."/>
            <person name="Zhang H."/>
            <person name="O'Toole P.W."/>
        </authorList>
    </citation>
    <scope>NUCLEOTIDE SEQUENCE [LARGE SCALE GENOMIC DNA]</scope>
    <source>
        <strain evidence="14 15">DSM 6035</strain>
    </source>
</reference>
<protein>
    <submittedName>
        <fullName evidence="14">Amino acid ABC superfamily ATP binding cassette transporter, membrane protein</fullName>
    </submittedName>
</protein>
<feature type="chain" id="PRO_5039398253" evidence="12">
    <location>
        <begin position="23"/>
        <end position="501"/>
    </location>
</feature>
<dbReference type="InterPro" id="IPR035906">
    <property type="entry name" value="MetI-like_sf"/>
</dbReference>
<keyword evidence="5" id="KW-1003">Cell membrane</keyword>
<proteinExistence type="inferred from homology"/>
<dbReference type="PROSITE" id="PS01039">
    <property type="entry name" value="SBP_BACTERIAL_3"/>
    <property type="match status" value="1"/>
</dbReference>
<evidence type="ECO:0000313" key="15">
    <source>
        <dbReference type="Proteomes" id="UP000051412"/>
    </source>
</evidence>
<sequence>MKKIKQLLLLIAILLPFLFAPAGVLADTNSASSSSNQAADKQSSVAAIKKRGKIVIGTAADYPPYEFSVKENGVSKRVGIDIDLGKQLAKDLGVKAEFKVMNFDSLLVALETHKVDVVIAAMSPTPERAKSVDFSKVYYGDNQDIVINKAEESKYKNLKDFNGKVIGAQNGSEQYDLAKQQMKGAKLKGLDRVNNLIIALQSHKVDGVVMDSTRAKAFVANNDKLKAINPHFKVSGQQGTAVAVAKDSPGLVAATNKTITKLQKHNTFDKVYVPRAGKYMSQGTKQNTVLNYWNYFVRGIVYTLVITVFSVFFGFILGFIFAMFRRSKNRILHSLAVAYIEFIRGTPMMVQVMFVYFGIGEIIQNIPALVAGIIAVSINSGAYVAEIIRSGIQAIDYGQVEASRSLGMSKKLAMRYVIMPQALRNIWPALGNEFITLLKDSSIVSVIGVTELMYQTQLVQSATYKGAFPLFIAMMIYFILTFSLTRLLNYGERRLNRSRQG</sequence>
<dbReference type="PANTHER" id="PTHR30614">
    <property type="entry name" value="MEMBRANE COMPONENT OF AMINO ACID ABC TRANSPORTER"/>
    <property type="match status" value="1"/>
</dbReference>
<keyword evidence="15" id="KW-1185">Reference proteome</keyword>
<evidence type="ECO:0000256" key="4">
    <source>
        <dbReference type="ARBA" id="ARBA00022448"/>
    </source>
</evidence>
<dbReference type="InterPro" id="IPR010065">
    <property type="entry name" value="AA_ABC_transptr_permease_3TM"/>
</dbReference>
<dbReference type="PATRIC" id="fig|1423782.4.peg.1884"/>
<dbReference type="InterPro" id="IPR001638">
    <property type="entry name" value="Solute-binding_3/MltF_N"/>
</dbReference>
<dbReference type="OrthoDB" id="9811552at2"/>
<dbReference type="AlphaFoldDB" id="A0A0R1XEY1"/>
<comment type="similarity">
    <text evidence="3">Belongs to the bacterial solute-binding protein 3 family.</text>
</comment>
<feature type="transmembrane region" description="Helical" evidence="11">
    <location>
        <begin position="466"/>
        <end position="489"/>
    </location>
</feature>
<dbReference type="GO" id="GO:0043190">
    <property type="term" value="C:ATP-binding cassette (ABC) transporter complex"/>
    <property type="evidence" value="ECO:0007669"/>
    <property type="project" value="InterPro"/>
</dbReference>
<evidence type="ECO:0000259" key="13">
    <source>
        <dbReference type="PROSITE" id="PS50928"/>
    </source>
</evidence>
<dbReference type="RefSeq" id="WP_047767840.1">
    <property type="nucleotide sequence ID" value="NZ_AZGM01000047.1"/>
</dbReference>
<keyword evidence="8" id="KW-0029">Amino-acid transport</keyword>
<feature type="transmembrane region" description="Helical" evidence="11">
    <location>
        <begin position="365"/>
        <end position="385"/>
    </location>
</feature>
<gene>
    <name evidence="14" type="ORF">FD32_GL001811</name>
</gene>
<evidence type="ECO:0000256" key="1">
    <source>
        <dbReference type="ARBA" id="ARBA00004651"/>
    </source>
</evidence>
<dbReference type="Gene3D" id="3.40.190.10">
    <property type="entry name" value="Periplasmic binding protein-like II"/>
    <property type="match status" value="2"/>
</dbReference>
<dbReference type="PANTHER" id="PTHR30614:SF20">
    <property type="entry name" value="GLUTAMINE TRANSPORT SYSTEM PERMEASE PROTEIN GLNP"/>
    <property type="match status" value="1"/>
</dbReference>
<dbReference type="EMBL" id="AZGM01000047">
    <property type="protein sequence ID" value="KRM28165.1"/>
    <property type="molecule type" value="Genomic_DNA"/>
</dbReference>
<evidence type="ECO:0000313" key="14">
    <source>
        <dbReference type="EMBL" id="KRM28165.1"/>
    </source>
</evidence>
<evidence type="ECO:0000256" key="3">
    <source>
        <dbReference type="ARBA" id="ARBA00010333"/>
    </source>
</evidence>
<evidence type="ECO:0000256" key="8">
    <source>
        <dbReference type="ARBA" id="ARBA00022970"/>
    </source>
</evidence>
<dbReference type="Pfam" id="PF00528">
    <property type="entry name" value="BPD_transp_1"/>
    <property type="match status" value="1"/>
</dbReference>
<dbReference type="NCBIfam" id="TIGR01726">
    <property type="entry name" value="HEQRo_perm_3TM"/>
    <property type="match status" value="1"/>
</dbReference>
<dbReference type="SUPFAM" id="SSF53850">
    <property type="entry name" value="Periplasmic binding protein-like II"/>
    <property type="match status" value="1"/>
</dbReference>
<dbReference type="STRING" id="1423782.FD32_GL001811"/>
<dbReference type="PROSITE" id="PS50928">
    <property type="entry name" value="ABC_TM1"/>
    <property type="match status" value="1"/>
</dbReference>
<feature type="signal peptide" evidence="12">
    <location>
        <begin position="1"/>
        <end position="22"/>
    </location>
</feature>
<dbReference type="GO" id="GO:0006865">
    <property type="term" value="P:amino acid transport"/>
    <property type="evidence" value="ECO:0007669"/>
    <property type="project" value="UniProtKB-KW"/>
</dbReference>
<dbReference type="InterPro" id="IPR000515">
    <property type="entry name" value="MetI-like"/>
</dbReference>
<comment type="subcellular location">
    <subcellularLocation>
        <location evidence="1 11">Cell membrane</location>
        <topology evidence="1 11">Multi-pass membrane protein</topology>
    </subcellularLocation>
</comment>
<dbReference type="Pfam" id="PF00497">
    <property type="entry name" value="SBP_bac_3"/>
    <property type="match status" value="1"/>
</dbReference>
<evidence type="ECO:0000256" key="11">
    <source>
        <dbReference type="RuleBase" id="RU363032"/>
    </source>
</evidence>
<dbReference type="InterPro" id="IPR018313">
    <property type="entry name" value="SBP_3_CS"/>
</dbReference>
<evidence type="ECO:0000256" key="5">
    <source>
        <dbReference type="ARBA" id="ARBA00022475"/>
    </source>
</evidence>
<keyword evidence="10 11" id="KW-0472">Membrane</keyword>
<dbReference type="InterPro" id="IPR043429">
    <property type="entry name" value="ArtM/GltK/GlnP/TcyL/YhdX-like"/>
</dbReference>
<feature type="domain" description="ABC transmembrane type-1" evidence="13">
    <location>
        <begin position="300"/>
        <end position="489"/>
    </location>
</feature>
<keyword evidence="9 11" id="KW-1133">Transmembrane helix</keyword>
<keyword evidence="6 11" id="KW-0812">Transmembrane</keyword>
<evidence type="ECO:0000256" key="6">
    <source>
        <dbReference type="ARBA" id="ARBA00022692"/>
    </source>
</evidence>
<comment type="similarity">
    <text evidence="2">Belongs to the binding-protein-dependent transport system permease family. HisMQ subfamily.</text>
</comment>
<evidence type="ECO:0000256" key="2">
    <source>
        <dbReference type="ARBA" id="ARBA00010072"/>
    </source>
</evidence>
<dbReference type="Gene3D" id="1.10.3720.10">
    <property type="entry name" value="MetI-like"/>
    <property type="match status" value="1"/>
</dbReference>